<evidence type="ECO:0000313" key="3">
    <source>
        <dbReference type="Proteomes" id="UP001461163"/>
    </source>
</evidence>
<name>A0ABU9SXQ4_9ALTE</name>
<proteinExistence type="predicted"/>
<accession>A0ABU9SXQ4</accession>
<dbReference type="EMBL" id="JBBMQS010000008">
    <property type="protein sequence ID" value="MEM5498661.1"/>
    <property type="molecule type" value="Genomic_DNA"/>
</dbReference>
<dbReference type="RefSeq" id="WP_342882159.1">
    <property type="nucleotide sequence ID" value="NZ_JBBMQS010000008.1"/>
</dbReference>
<evidence type="ECO:0000313" key="2">
    <source>
        <dbReference type="EMBL" id="MEM5498661.1"/>
    </source>
</evidence>
<protein>
    <submittedName>
        <fullName evidence="2">Uncharacterized protein</fullName>
    </submittedName>
</protein>
<evidence type="ECO:0000256" key="1">
    <source>
        <dbReference type="SAM" id="MobiDB-lite"/>
    </source>
</evidence>
<keyword evidence="3" id="KW-1185">Reference proteome</keyword>
<sequence>MLTKKSITYLVLATTAIFIAVQGYRVWLLNSVKFISFDSRLKEISGIEFDKRQRLWAINDGGDEPRLYQLDDTGDIVRSIKITNAKNSDWEDMTQDYFGHFFIGDFGNNDNDREWLTIYKIENPIDIKGDTTTAEIIKFTYPKFKAVNGEKPRKNVHYDVEAFIYFKRNLYLFTKNRTSPFDGKTRIYKIGDHAANFDAEYINEFSTCTIIKELCWVTSAALSPDRTKLVLLDSERLWLFENWKDDDFFSGDAYQIDLGIVTQKEAVTFAADNNTIIFTDEVFNGIGGNGYSIQLDKAKKIPVRKQMKKSIKVKPRPKPIAPPPILDAPAVPLSSPKPVPKSPPAKLAPTIEPKPVQTAETEPA</sequence>
<feature type="compositionally biased region" description="Basic residues" evidence="1">
    <location>
        <begin position="308"/>
        <end position="317"/>
    </location>
</feature>
<reference evidence="2 3" key="1">
    <citation type="submission" date="2024-03" db="EMBL/GenBank/DDBJ databases">
        <title>Community enrichment and isolation of bacterial strains for fucoidan degradation.</title>
        <authorList>
            <person name="Sichert A."/>
        </authorList>
    </citation>
    <scope>NUCLEOTIDE SEQUENCE [LARGE SCALE GENOMIC DNA]</scope>
    <source>
        <strain evidence="2 3">AS12</strain>
    </source>
</reference>
<dbReference type="Proteomes" id="UP001461163">
    <property type="component" value="Unassembled WGS sequence"/>
</dbReference>
<gene>
    <name evidence="2" type="ORF">WNY77_14730</name>
</gene>
<feature type="region of interest" description="Disordered" evidence="1">
    <location>
        <begin position="308"/>
        <end position="364"/>
    </location>
</feature>
<organism evidence="2 3">
    <name type="scientific">Paraglaciecola mesophila</name>
    <dbReference type="NCBI Taxonomy" id="197222"/>
    <lineage>
        <taxon>Bacteria</taxon>
        <taxon>Pseudomonadati</taxon>
        <taxon>Pseudomonadota</taxon>
        <taxon>Gammaproteobacteria</taxon>
        <taxon>Alteromonadales</taxon>
        <taxon>Alteromonadaceae</taxon>
        <taxon>Paraglaciecola</taxon>
    </lineage>
</organism>
<comment type="caution">
    <text evidence="2">The sequence shown here is derived from an EMBL/GenBank/DDBJ whole genome shotgun (WGS) entry which is preliminary data.</text>
</comment>